<comment type="caution">
    <text evidence="2">The sequence shown here is derived from an EMBL/GenBank/DDBJ whole genome shotgun (WGS) entry which is preliminary data.</text>
</comment>
<dbReference type="Proteomes" id="UP001303760">
    <property type="component" value="Unassembled WGS sequence"/>
</dbReference>
<protein>
    <submittedName>
        <fullName evidence="2">Uncharacterized protein</fullName>
    </submittedName>
</protein>
<reference evidence="2" key="1">
    <citation type="journal article" date="2023" name="Mol. Phylogenet. Evol.">
        <title>Genome-scale phylogeny and comparative genomics of the fungal order Sordariales.</title>
        <authorList>
            <person name="Hensen N."/>
            <person name="Bonometti L."/>
            <person name="Westerberg I."/>
            <person name="Brannstrom I.O."/>
            <person name="Guillou S."/>
            <person name="Cros-Aarteil S."/>
            <person name="Calhoun S."/>
            <person name="Haridas S."/>
            <person name="Kuo A."/>
            <person name="Mondo S."/>
            <person name="Pangilinan J."/>
            <person name="Riley R."/>
            <person name="LaButti K."/>
            <person name="Andreopoulos B."/>
            <person name="Lipzen A."/>
            <person name="Chen C."/>
            <person name="Yan M."/>
            <person name="Daum C."/>
            <person name="Ng V."/>
            <person name="Clum A."/>
            <person name="Steindorff A."/>
            <person name="Ohm R.A."/>
            <person name="Martin F."/>
            <person name="Silar P."/>
            <person name="Natvig D.O."/>
            <person name="Lalanne C."/>
            <person name="Gautier V."/>
            <person name="Ament-Velasquez S.L."/>
            <person name="Kruys A."/>
            <person name="Hutchinson M.I."/>
            <person name="Powell A.J."/>
            <person name="Barry K."/>
            <person name="Miller A.N."/>
            <person name="Grigoriev I.V."/>
            <person name="Debuchy R."/>
            <person name="Gladieux P."/>
            <person name="Hiltunen Thoren M."/>
            <person name="Johannesson H."/>
        </authorList>
    </citation>
    <scope>NUCLEOTIDE SEQUENCE</scope>
    <source>
        <strain evidence="2">CBS 532.94</strain>
    </source>
</reference>
<sequence length="57" mass="5748">SALTWLHLSTPSPERPGTEPPKSRLATTSACISCGATNCAAPLPSLPSLSSANASLQ</sequence>
<feature type="compositionally biased region" description="Polar residues" evidence="1">
    <location>
        <begin position="1"/>
        <end position="12"/>
    </location>
</feature>
<name>A0AAN7CE14_9PEZI</name>
<reference evidence="2" key="2">
    <citation type="submission" date="2023-05" db="EMBL/GenBank/DDBJ databases">
        <authorList>
            <consortium name="Lawrence Berkeley National Laboratory"/>
            <person name="Steindorff A."/>
            <person name="Hensen N."/>
            <person name="Bonometti L."/>
            <person name="Westerberg I."/>
            <person name="Brannstrom I.O."/>
            <person name="Guillou S."/>
            <person name="Cros-Aarteil S."/>
            <person name="Calhoun S."/>
            <person name="Haridas S."/>
            <person name="Kuo A."/>
            <person name="Mondo S."/>
            <person name="Pangilinan J."/>
            <person name="Riley R."/>
            <person name="Labutti K."/>
            <person name="Andreopoulos B."/>
            <person name="Lipzen A."/>
            <person name="Chen C."/>
            <person name="Yanf M."/>
            <person name="Daum C."/>
            <person name="Ng V."/>
            <person name="Clum A."/>
            <person name="Ohm R."/>
            <person name="Martin F."/>
            <person name="Silar P."/>
            <person name="Natvig D."/>
            <person name="Lalanne C."/>
            <person name="Gautier V."/>
            <person name="Ament-Velasquez S.L."/>
            <person name="Kruys A."/>
            <person name="Hutchinson M.I."/>
            <person name="Powell A.J."/>
            <person name="Barry K."/>
            <person name="Miller A.N."/>
            <person name="Grigoriev I.V."/>
            <person name="Debuchy R."/>
            <person name="Gladieux P."/>
            <person name="Thoren M.H."/>
            <person name="Johannesson H."/>
        </authorList>
    </citation>
    <scope>NUCLEOTIDE SEQUENCE</scope>
    <source>
        <strain evidence="2">CBS 532.94</strain>
    </source>
</reference>
<evidence type="ECO:0000256" key="1">
    <source>
        <dbReference type="SAM" id="MobiDB-lite"/>
    </source>
</evidence>
<evidence type="ECO:0000313" key="2">
    <source>
        <dbReference type="EMBL" id="KAK4240336.1"/>
    </source>
</evidence>
<dbReference type="AlphaFoldDB" id="A0AAN7CE14"/>
<evidence type="ECO:0000313" key="3">
    <source>
        <dbReference type="Proteomes" id="UP001303760"/>
    </source>
</evidence>
<accession>A0AAN7CE14</accession>
<dbReference type="EMBL" id="MU860042">
    <property type="protein sequence ID" value="KAK4240336.1"/>
    <property type="molecule type" value="Genomic_DNA"/>
</dbReference>
<feature type="region of interest" description="Disordered" evidence="1">
    <location>
        <begin position="1"/>
        <end position="25"/>
    </location>
</feature>
<organism evidence="2 3">
    <name type="scientific">Achaetomium macrosporum</name>
    <dbReference type="NCBI Taxonomy" id="79813"/>
    <lineage>
        <taxon>Eukaryota</taxon>
        <taxon>Fungi</taxon>
        <taxon>Dikarya</taxon>
        <taxon>Ascomycota</taxon>
        <taxon>Pezizomycotina</taxon>
        <taxon>Sordariomycetes</taxon>
        <taxon>Sordariomycetidae</taxon>
        <taxon>Sordariales</taxon>
        <taxon>Chaetomiaceae</taxon>
        <taxon>Achaetomium</taxon>
    </lineage>
</organism>
<feature type="non-terminal residue" evidence="2">
    <location>
        <position position="1"/>
    </location>
</feature>
<proteinExistence type="predicted"/>
<gene>
    <name evidence="2" type="ORF">C8A03DRAFT_13344</name>
</gene>
<keyword evidence="3" id="KW-1185">Reference proteome</keyword>